<protein>
    <submittedName>
        <fullName evidence="1">Uncharacterized protein</fullName>
    </submittedName>
</protein>
<name>A0A1G7CQJ6_9BURK</name>
<gene>
    <name evidence="1" type="ORF">SAMN05421548_1473</name>
</gene>
<accession>A0A1G7CQJ6</accession>
<keyword evidence="2" id="KW-1185">Reference proteome</keyword>
<organism evidence="1 2">
    <name type="scientific">Paraburkholderia lycopersici</name>
    <dbReference type="NCBI Taxonomy" id="416944"/>
    <lineage>
        <taxon>Bacteria</taxon>
        <taxon>Pseudomonadati</taxon>
        <taxon>Pseudomonadota</taxon>
        <taxon>Betaproteobacteria</taxon>
        <taxon>Burkholderiales</taxon>
        <taxon>Burkholderiaceae</taxon>
        <taxon>Paraburkholderia</taxon>
    </lineage>
</organism>
<proteinExistence type="predicted"/>
<dbReference type="STRING" id="416944.SAMN05421548_1473"/>
<sequence>MQTTKARARKITETVWMITHAHTPVTAFGPMPHDVAEVLIKRAVLDAQLGIPQFGMIPQAMIKRAAP</sequence>
<dbReference type="RefSeq" id="WP_092006106.1">
    <property type="nucleotide sequence ID" value="NZ_FMYQ01000047.1"/>
</dbReference>
<evidence type="ECO:0000313" key="1">
    <source>
        <dbReference type="EMBL" id="SDE41040.1"/>
    </source>
</evidence>
<reference evidence="2" key="1">
    <citation type="submission" date="2016-09" db="EMBL/GenBank/DDBJ databases">
        <authorList>
            <person name="Varghese N."/>
            <person name="Submissions S."/>
        </authorList>
    </citation>
    <scope>NUCLEOTIDE SEQUENCE [LARGE SCALE GENOMIC DNA]</scope>
    <source>
        <strain evidence="2">TNe-862</strain>
    </source>
</reference>
<dbReference type="AlphaFoldDB" id="A0A1G7CQJ6"/>
<evidence type="ECO:0000313" key="2">
    <source>
        <dbReference type="Proteomes" id="UP000198908"/>
    </source>
</evidence>
<dbReference type="EMBL" id="FMYQ01000047">
    <property type="protein sequence ID" value="SDE41040.1"/>
    <property type="molecule type" value="Genomic_DNA"/>
</dbReference>
<dbReference type="Proteomes" id="UP000198908">
    <property type="component" value="Unassembled WGS sequence"/>
</dbReference>